<feature type="compositionally biased region" description="Basic and acidic residues" evidence="2">
    <location>
        <begin position="207"/>
        <end position="221"/>
    </location>
</feature>
<comment type="caution">
    <text evidence="5">The sequence shown here is derived from an EMBL/GenBank/DDBJ whole genome shotgun (WGS) entry which is preliminary data.</text>
</comment>
<evidence type="ECO:0000313" key="6">
    <source>
        <dbReference type="Proteomes" id="UP000251135"/>
    </source>
</evidence>
<dbReference type="GO" id="GO:0042834">
    <property type="term" value="F:peptidoglycan binding"/>
    <property type="evidence" value="ECO:0007669"/>
    <property type="project" value="InterPro"/>
</dbReference>
<evidence type="ECO:0000313" key="5">
    <source>
        <dbReference type="EMBL" id="PUE66678.1"/>
    </source>
</evidence>
<reference evidence="5 6" key="1">
    <citation type="submission" date="2017-02" db="EMBL/GenBank/DDBJ databases">
        <title>Arcobacter caeni sp. nov, a new Arcobacter species isolated from reclaimed water.</title>
        <authorList>
            <person name="Figueras M.J."/>
            <person name="Perez-Cataluna A."/>
            <person name="Salas-Masso N."/>
        </authorList>
    </citation>
    <scope>NUCLEOTIDE SEQUENCE [LARGE SCALE GENOMIC DNA]</scope>
    <source>
        <strain evidence="5 6">RW17-10</strain>
    </source>
</reference>
<gene>
    <name evidence="5" type="ORF">B0174_01100</name>
</gene>
<protein>
    <submittedName>
        <fullName evidence="5">SPOR domain-containing protein</fullName>
    </submittedName>
</protein>
<dbReference type="Pfam" id="PF05036">
    <property type="entry name" value="SPOR"/>
    <property type="match status" value="1"/>
</dbReference>
<feature type="coiled-coil region" evidence="1">
    <location>
        <begin position="11"/>
        <end position="38"/>
    </location>
</feature>
<dbReference type="InterPro" id="IPR007730">
    <property type="entry name" value="SPOR-like_dom"/>
</dbReference>
<evidence type="ECO:0000256" key="3">
    <source>
        <dbReference type="SAM" id="Phobius"/>
    </source>
</evidence>
<keyword evidence="3" id="KW-1133">Transmembrane helix</keyword>
<dbReference type="OrthoDB" id="5348858at2"/>
<dbReference type="InterPro" id="IPR036680">
    <property type="entry name" value="SPOR-like_sf"/>
</dbReference>
<keyword evidence="1" id="KW-0175">Coiled coil</keyword>
<feature type="region of interest" description="Disordered" evidence="2">
    <location>
        <begin position="111"/>
        <end position="133"/>
    </location>
</feature>
<name>A0A363D5R3_9BACT</name>
<evidence type="ECO:0000256" key="2">
    <source>
        <dbReference type="SAM" id="MobiDB-lite"/>
    </source>
</evidence>
<keyword evidence="3" id="KW-0812">Transmembrane</keyword>
<organism evidence="5 6">
    <name type="scientific">Arcobacter caeni</name>
    <dbReference type="NCBI Taxonomy" id="1912877"/>
    <lineage>
        <taxon>Bacteria</taxon>
        <taxon>Pseudomonadati</taxon>
        <taxon>Campylobacterota</taxon>
        <taxon>Epsilonproteobacteria</taxon>
        <taxon>Campylobacterales</taxon>
        <taxon>Arcobacteraceae</taxon>
        <taxon>Arcobacter</taxon>
    </lineage>
</organism>
<evidence type="ECO:0000256" key="1">
    <source>
        <dbReference type="SAM" id="Coils"/>
    </source>
</evidence>
<evidence type="ECO:0000259" key="4">
    <source>
        <dbReference type="PROSITE" id="PS51724"/>
    </source>
</evidence>
<feature type="region of interest" description="Disordered" evidence="2">
    <location>
        <begin position="207"/>
        <end position="230"/>
    </location>
</feature>
<keyword evidence="6" id="KW-1185">Reference proteome</keyword>
<dbReference type="EMBL" id="MUXE01000001">
    <property type="protein sequence ID" value="PUE66678.1"/>
    <property type="molecule type" value="Genomic_DNA"/>
</dbReference>
<feature type="domain" description="SPOR" evidence="4">
    <location>
        <begin position="259"/>
        <end position="337"/>
    </location>
</feature>
<dbReference type="SUPFAM" id="SSF110997">
    <property type="entry name" value="Sporulation related repeat"/>
    <property type="match status" value="1"/>
</dbReference>
<proteinExistence type="predicted"/>
<dbReference type="Proteomes" id="UP000251135">
    <property type="component" value="Unassembled WGS sequence"/>
</dbReference>
<feature type="region of interest" description="Disordered" evidence="2">
    <location>
        <begin position="146"/>
        <end position="174"/>
    </location>
</feature>
<dbReference type="AlphaFoldDB" id="A0A363D5R3"/>
<accession>A0A363D5R3</accession>
<keyword evidence="3" id="KW-0472">Membrane</keyword>
<feature type="transmembrane region" description="Helical" evidence="3">
    <location>
        <begin position="84"/>
        <end position="105"/>
    </location>
</feature>
<dbReference type="Gene3D" id="3.30.70.1070">
    <property type="entry name" value="Sporulation related repeat"/>
    <property type="match status" value="1"/>
</dbReference>
<dbReference type="RefSeq" id="WP_108557788.1">
    <property type="nucleotide sequence ID" value="NZ_MUXE01000001.1"/>
</dbReference>
<dbReference type="PROSITE" id="PS51724">
    <property type="entry name" value="SPOR"/>
    <property type="match status" value="1"/>
</dbReference>
<sequence>MQIKGEEFVKKVQIQQEREELERKLNELEEVEMSINNDSVILERNNTNDYNSNSYNNNVEPNEHELDNIMLGSSNANEDNKKKYLILGIVLVVLFLLTIIIIRLLTSDAPKEDQFTSNSASSTEMKKLQDSDNIEENFQKIINERVKKDTNEPMAPEVHNSASKSQNNEKAEDSNTLQAFENLQKEAESYNSKSTGISDEAIDQTIKKVERSKSSGQKEKVSTTPVSTQKEEIVTKKVETKKSSIKDLVETHSENTVSTSMSSGYFIQIGAFTKKPTDSYVSTIRNAKLKYKIYQDTVNGVAYNKVLIGPYSSKAAASESVEDVKQKLNVTSAFVVKF</sequence>